<evidence type="ECO:0000256" key="1">
    <source>
        <dbReference type="SAM" id="Coils"/>
    </source>
</evidence>
<dbReference type="AlphaFoldDB" id="A0A183HA99"/>
<accession>A0A183HA99</accession>
<protein>
    <submittedName>
        <fullName evidence="4">Synaptobrevin</fullName>
    </submittedName>
</protein>
<name>A0A183HA99_9BILA</name>
<gene>
    <name evidence="2" type="ORF">OFLC_LOCUS4411</name>
</gene>
<evidence type="ECO:0000313" key="2">
    <source>
        <dbReference type="EMBL" id="VDO39920.1"/>
    </source>
</evidence>
<keyword evidence="1" id="KW-0175">Coiled coil</keyword>
<dbReference type="EMBL" id="UZAJ01003332">
    <property type="protein sequence ID" value="VDO39920.1"/>
    <property type="molecule type" value="Genomic_DNA"/>
</dbReference>
<keyword evidence="3" id="KW-1185">Reference proteome</keyword>
<proteinExistence type="predicted"/>
<evidence type="ECO:0000313" key="3">
    <source>
        <dbReference type="Proteomes" id="UP000267606"/>
    </source>
</evidence>
<feature type="coiled-coil region" evidence="1">
    <location>
        <begin position="91"/>
        <end position="157"/>
    </location>
</feature>
<reference evidence="2 3" key="2">
    <citation type="submission" date="2018-11" db="EMBL/GenBank/DDBJ databases">
        <authorList>
            <consortium name="Pathogen Informatics"/>
        </authorList>
    </citation>
    <scope>NUCLEOTIDE SEQUENCE [LARGE SCALE GENOMIC DNA]</scope>
</reference>
<evidence type="ECO:0000313" key="4">
    <source>
        <dbReference type="WBParaSite" id="OFLC_0000441001-mRNA-1"/>
    </source>
</evidence>
<reference evidence="4" key="1">
    <citation type="submission" date="2016-06" db="UniProtKB">
        <authorList>
            <consortium name="WormBaseParasite"/>
        </authorList>
    </citation>
    <scope>IDENTIFICATION</scope>
</reference>
<sequence>MAWTLLVSREQPAGVSHLCLRILFKKGRSQSLMMFNEELKLQTYKWLSKRYFPKLVFKLIAACDHSPTGYITTNPEDLFSRRYRRGNSESVRHLSVRVRVAEEEVKKYRLQNEDLKKTVAKMTKELCDKQYEMESLRKTFEQQVDGLQHQLSKKEREDKQSKFEAIMSLLQGNAGPPKIYEPPFSFLDEPKPETVNVEAQTDDWMLRSIQKSVNAAVAGPSVISKCNADNESNDAEKCGKMAEEIAKLENEKFFLTTQLKLTRNKIVGFFLDNLEIVADQQFIIDEE</sequence>
<organism evidence="4">
    <name type="scientific">Onchocerca flexuosa</name>
    <dbReference type="NCBI Taxonomy" id="387005"/>
    <lineage>
        <taxon>Eukaryota</taxon>
        <taxon>Metazoa</taxon>
        <taxon>Ecdysozoa</taxon>
        <taxon>Nematoda</taxon>
        <taxon>Chromadorea</taxon>
        <taxon>Rhabditida</taxon>
        <taxon>Spirurina</taxon>
        <taxon>Spiruromorpha</taxon>
        <taxon>Filarioidea</taxon>
        <taxon>Onchocercidae</taxon>
        <taxon>Onchocerca</taxon>
    </lineage>
</organism>
<dbReference type="Proteomes" id="UP000267606">
    <property type="component" value="Unassembled WGS sequence"/>
</dbReference>
<dbReference type="WBParaSite" id="OFLC_0000441001-mRNA-1">
    <property type="protein sequence ID" value="OFLC_0000441001-mRNA-1"/>
    <property type="gene ID" value="OFLC_0000441001"/>
</dbReference>
<dbReference type="STRING" id="387005.A0A183HA99"/>